<gene>
    <name evidence="1" type="ORF">XDN619_LOCUS34596</name>
</gene>
<comment type="caution">
    <text evidence="1">The sequence shown here is derived from an EMBL/GenBank/DDBJ whole genome shotgun (WGS) entry which is preliminary data.</text>
</comment>
<sequence>MLSKQSYVVYGFLNGSRFRLQCDMIKVALIDLVEMIVIDYDQNDSYRCDQNDTLWDIYIYTRVDES</sequence>
<proteinExistence type="predicted"/>
<reference evidence="1" key="1">
    <citation type="submission" date="2021-02" db="EMBL/GenBank/DDBJ databases">
        <authorList>
            <person name="Nowell W R."/>
        </authorList>
    </citation>
    <scope>NUCLEOTIDE SEQUENCE</scope>
</reference>
<evidence type="ECO:0000313" key="1">
    <source>
        <dbReference type="EMBL" id="CAF2236281.1"/>
    </source>
</evidence>
<organism evidence="1 2">
    <name type="scientific">Rotaria magnacalcarata</name>
    <dbReference type="NCBI Taxonomy" id="392030"/>
    <lineage>
        <taxon>Eukaryota</taxon>
        <taxon>Metazoa</taxon>
        <taxon>Spiralia</taxon>
        <taxon>Gnathifera</taxon>
        <taxon>Rotifera</taxon>
        <taxon>Eurotatoria</taxon>
        <taxon>Bdelloidea</taxon>
        <taxon>Philodinida</taxon>
        <taxon>Philodinidae</taxon>
        <taxon>Rotaria</taxon>
    </lineage>
</organism>
<accession>A0A817AB89</accession>
<dbReference type="EMBL" id="CAJNRG010017688">
    <property type="protein sequence ID" value="CAF2236281.1"/>
    <property type="molecule type" value="Genomic_DNA"/>
</dbReference>
<name>A0A817AB89_9BILA</name>
<dbReference type="AlphaFoldDB" id="A0A817AB89"/>
<protein>
    <submittedName>
        <fullName evidence="1">Uncharacterized protein</fullName>
    </submittedName>
</protein>
<evidence type="ECO:0000313" key="2">
    <source>
        <dbReference type="Proteomes" id="UP000663887"/>
    </source>
</evidence>
<dbReference type="Proteomes" id="UP000663887">
    <property type="component" value="Unassembled WGS sequence"/>
</dbReference>